<evidence type="ECO:0000313" key="9">
    <source>
        <dbReference type="Proteomes" id="UP001141552"/>
    </source>
</evidence>
<comment type="caution">
    <text evidence="8">The sequence shown here is derived from an EMBL/GenBank/DDBJ whole genome shotgun (WGS) entry which is preliminary data.</text>
</comment>
<reference evidence="8" key="2">
    <citation type="journal article" date="2023" name="Plants (Basel)">
        <title>Annotation of the Turnera subulata (Passifloraceae) Draft Genome Reveals the S-Locus Evolved after the Divergence of Turneroideae from Passifloroideae in a Stepwise Manner.</title>
        <authorList>
            <person name="Henning P.M."/>
            <person name="Roalson E.H."/>
            <person name="Mir W."/>
            <person name="McCubbin A.G."/>
            <person name="Shore J.S."/>
        </authorList>
    </citation>
    <scope>NUCLEOTIDE SEQUENCE</scope>
    <source>
        <strain evidence="8">F60SS</strain>
    </source>
</reference>
<dbReference type="OrthoDB" id="5620at2759"/>
<keyword evidence="5 7" id="KW-0472">Membrane</keyword>
<organism evidence="8 9">
    <name type="scientific">Turnera subulata</name>
    <dbReference type="NCBI Taxonomy" id="218843"/>
    <lineage>
        <taxon>Eukaryota</taxon>
        <taxon>Viridiplantae</taxon>
        <taxon>Streptophyta</taxon>
        <taxon>Embryophyta</taxon>
        <taxon>Tracheophyta</taxon>
        <taxon>Spermatophyta</taxon>
        <taxon>Magnoliopsida</taxon>
        <taxon>eudicotyledons</taxon>
        <taxon>Gunneridae</taxon>
        <taxon>Pentapetalae</taxon>
        <taxon>rosids</taxon>
        <taxon>fabids</taxon>
        <taxon>Malpighiales</taxon>
        <taxon>Passifloraceae</taxon>
        <taxon>Turnera</taxon>
    </lineage>
</organism>
<dbReference type="PANTHER" id="PTHR12668:SF37">
    <property type="entry name" value="PROTEIN FATTY ACID EXPORT 2, CHLOROPLASTIC"/>
    <property type="match status" value="1"/>
</dbReference>
<evidence type="ECO:0000256" key="5">
    <source>
        <dbReference type="ARBA" id="ARBA00023136"/>
    </source>
</evidence>
<accession>A0A9Q0JPF4</accession>
<protein>
    <submittedName>
        <fullName evidence="8">Uncharacterized protein</fullName>
    </submittedName>
</protein>
<keyword evidence="9" id="KW-1185">Reference proteome</keyword>
<dbReference type="EMBL" id="JAKUCV010000351">
    <property type="protein sequence ID" value="KAJ4850366.1"/>
    <property type="molecule type" value="Genomic_DNA"/>
</dbReference>
<reference evidence="8" key="1">
    <citation type="submission" date="2022-02" db="EMBL/GenBank/DDBJ databases">
        <authorList>
            <person name="Henning P.M."/>
            <person name="McCubbin A.G."/>
            <person name="Shore J.S."/>
        </authorList>
    </citation>
    <scope>NUCLEOTIDE SEQUENCE</scope>
    <source>
        <strain evidence="8">F60SS</strain>
        <tissue evidence="8">Leaves</tissue>
    </source>
</reference>
<gene>
    <name evidence="8" type="ORF">Tsubulata_031318</name>
</gene>
<evidence type="ECO:0000313" key="8">
    <source>
        <dbReference type="EMBL" id="KAJ4850366.1"/>
    </source>
</evidence>
<sequence>MAEMLGVRAASQSSLLLLEPSSRLGFFLPALAAPQRPLLHLQQRSITPSYPKLSVSSASYQTRVGAVSSDTRAPPSTIVTDNVDLSTEGIDFSSEPDTGNGGDNFGEGGRGGGGGGGGDGDSKEEGDESGEEQNKKKEFMELSMSQKLTLVYAALVGFGGLMGYWKSGSQKSLLAGGLATSLLYYVSYLLPSNPVKASSIGLGVSAALMAVMGSRFLKSGKVFPAGVVSFVSFIMAGGYIHGILRTKH</sequence>
<evidence type="ECO:0000256" key="6">
    <source>
        <dbReference type="SAM" id="MobiDB-lite"/>
    </source>
</evidence>
<feature type="transmembrane region" description="Helical" evidence="7">
    <location>
        <begin position="223"/>
        <end position="244"/>
    </location>
</feature>
<comment type="subcellular location">
    <subcellularLocation>
        <location evidence="1">Membrane</location>
    </subcellularLocation>
</comment>
<dbReference type="AlphaFoldDB" id="A0A9Q0JPF4"/>
<dbReference type="Pfam" id="PF03647">
    <property type="entry name" value="Tmemb_14"/>
    <property type="match status" value="1"/>
</dbReference>
<feature type="region of interest" description="Disordered" evidence="6">
    <location>
        <begin position="65"/>
        <end position="135"/>
    </location>
</feature>
<evidence type="ECO:0000256" key="1">
    <source>
        <dbReference type="ARBA" id="ARBA00004370"/>
    </source>
</evidence>
<dbReference type="GO" id="GO:0009706">
    <property type="term" value="C:chloroplast inner membrane"/>
    <property type="evidence" value="ECO:0007669"/>
    <property type="project" value="TreeGrafter"/>
</dbReference>
<feature type="transmembrane region" description="Helical" evidence="7">
    <location>
        <begin position="172"/>
        <end position="190"/>
    </location>
</feature>
<dbReference type="GO" id="GO:0015245">
    <property type="term" value="F:fatty acid transmembrane transporter activity"/>
    <property type="evidence" value="ECO:0007669"/>
    <property type="project" value="TreeGrafter"/>
</dbReference>
<dbReference type="Gene3D" id="1.10.10.1740">
    <property type="entry name" value="Transmembrane protein 14-like"/>
    <property type="match status" value="1"/>
</dbReference>
<evidence type="ECO:0000256" key="7">
    <source>
        <dbReference type="SAM" id="Phobius"/>
    </source>
</evidence>
<feature type="transmembrane region" description="Helical" evidence="7">
    <location>
        <begin position="148"/>
        <end position="166"/>
    </location>
</feature>
<keyword evidence="4 7" id="KW-1133">Transmembrane helix</keyword>
<keyword evidence="3 7" id="KW-0812">Transmembrane</keyword>
<dbReference type="PANTHER" id="PTHR12668">
    <property type="entry name" value="TRANSMEMBRANE PROTEIN 14, 15"/>
    <property type="match status" value="1"/>
</dbReference>
<dbReference type="InterPro" id="IPR044890">
    <property type="entry name" value="TMEM14_sf"/>
</dbReference>
<dbReference type="Proteomes" id="UP001141552">
    <property type="component" value="Unassembled WGS sequence"/>
</dbReference>
<name>A0A9Q0JPF4_9ROSI</name>
<evidence type="ECO:0000256" key="2">
    <source>
        <dbReference type="ARBA" id="ARBA00007590"/>
    </source>
</evidence>
<proteinExistence type="inferred from homology"/>
<evidence type="ECO:0000256" key="3">
    <source>
        <dbReference type="ARBA" id="ARBA00022692"/>
    </source>
</evidence>
<feature type="compositionally biased region" description="Gly residues" evidence="6">
    <location>
        <begin position="99"/>
        <end position="119"/>
    </location>
</feature>
<dbReference type="InterPro" id="IPR005349">
    <property type="entry name" value="TMEM14"/>
</dbReference>
<comment type="similarity">
    <text evidence="2">Belongs to the TMEM14 family.</text>
</comment>
<evidence type="ECO:0000256" key="4">
    <source>
        <dbReference type="ARBA" id="ARBA00022989"/>
    </source>
</evidence>
<feature type="compositionally biased region" description="Acidic residues" evidence="6">
    <location>
        <begin position="122"/>
        <end position="131"/>
    </location>
</feature>